<evidence type="ECO:0000313" key="2">
    <source>
        <dbReference type="Proteomes" id="UP000255508"/>
    </source>
</evidence>
<dbReference type="EMBL" id="QFXD01000332">
    <property type="protein sequence ID" value="RDH80883.1"/>
    <property type="molecule type" value="Genomic_DNA"/>
</dbReference>
<name>A0A370D7C8_9GAMM</name>
<proteinExistence type="predicted"/>
<comment type="caution">
    <text evidence="1">The sequence shown here is derived from an EMBL/GenBank/DDBJ whole genome shotgun (WGS) entry which is preliminary data.</text>
</comment>
<protein>
    <submittedName>
        <fullName evidence="1">Transposase</fullName>
    </submittedName>
</protein>
<feature type="non-terminal residue" evidence="1">
    <location>
        <position position="1"/>
    </location>
</feature>
<reference evidence="1 2" key="1">
    <citation type="journal article" date="2018" name="ISME J.">
        <title>Endosymbiont genomes yield clues of tubeworm success.</title>
        <authorList>
            <person name="Li Y."/>
            <person name="Liles M.R."/>
            <person name="Halanych K.M."/>
        </authorList>
    </citation>
    <scope>NUCLEOTIDE SEQUENCE [LARGE SCALE GENOMIC DNA]</scope>
    <source>
        <strain evidence="1">A1422</strain>
    </source>
</reference>
<organism evidence="1 2">
    <name type="scientific">endosymbiont of Lamellibrachia luymesi</name>
    <dbReference type="NCBI Taxonomy" id="2200907"/>
    <lineage>
        <taxon>Bacteria</taxon>
        <taxon>Pseudomonadati</taxon>
        <taxon>Pseudomonadota</taxon>
        <taxon>Gammaproteobacteria</taxon>
        <taxon>sulfur-oxidizing symbionts</taxon>
    </lineage>
</organism>
<sequence>IKQEIGSARSQTRNAHAVSNHLNFCMMAATITWIYADRIKADPERRHVVKGRTSFAFSDVRRLIANNALSADFLRLWPSHRNPRQNTFVSLLLRMVA</sequence>
<accession>A0A370D7C8</accession>
<gene>
    <name evidence="1" type="ORF">DIZ79_18750</name>
</gene>
<dbReference type="Proteomes" id="UP000255508">
    <property type="component" value="Unassembled WGS sequence"/>
</dbReference>
<dbReference type="AlphaFoldDB" id="A0A370D7C8"/>
<evidence type="ECO:0000313" key="1">
    <source>
        <dbReference type="EMBL" id="RDH80883.1"/>
    </source>
</evidence>